<dbReference type="InterPro" id="IPR036582">
    <property type="entry name" value="Mao_N_sf"/>
</dbReference>
<sequence>MRKNKRVLFLSTVVALALTFTASPVVRADGGKSYKLSSESTETQATQATTGSTASADVNESADDDADRDHDDRGDDDHDDDDHDEDGDREDDDRDKEEYDDKDKKRKEDKKDKERDKSLMAEFEFRKKALEQEYQKLKKELEAQKETLSGKEYEALKKELKAQWEAAKDELEAEKDAAEQAIKEERGRILGEYKGRAEELKKLADELKKQLEAGIGAEDEELLESAAAFYEQAGALQEALQAQKEAVKRDLKNLSRYKKLASMLEKEGQTGVKAFVNGEMPAFEVPPMIKEGSTLVPFRAISEALQAEVKWNAEEQSVTVIKDGQEVKLFIGQAKAYVNGREVTLEVPASIEQGSTFVPVRFISEALGADVQWEAETQSVVIVEEAAAAEADGTVGAESASGDDAGEAAAQEDSPAPGVGTESTL</sequence>
<dbReference type="RefSeq" id="WP_014652974.1">
    <property type="nucleotide sequence ID" value="NC_017672.3"/>
</dbReference>
<evidence type="ECO:0000256" key="2">
    <source>
        <dbReference type="SAM" id="MobiDB-lite"/>
    </source>
</evidence>
<evidence type="ECO:0000256" key="1">
    <source>
        <dbReference type="SAM" id="Coils"/>
    </source>
</evidence>
<feature type="region of interest" description="Disordered" evidence="2">
    <location>
        <begin position="391"/>
        <end position="425"/>
    </location>
</feature>
<feature type="compositionally biased region" description="Acidic residues" evidence="2">
    <location>
        <begin position="77"/>
        <end position="95"/>
    </location>
</feature>
<feature type="compositionally biased region" description="Low complexity" evidence="2">
    <location>
        <begin position="37"/>
        <end position="56"/>
    </location>
</feature>
<evidence type="ECO:0000259" key="4">
    <source>
        <dbReference type="Pfam" id="PF07833"/>
    </source>
</evidence>
<accession>V9IR96</accession>
<feature type="signal peptide" evidence="3">
    <location>
        <begin position="1"/>
        <end position="28"/>
    </location>
</feature>
<dbReference type="EMBL" id="JN225166">
    <property type="protein sequence ID" value="AFK65360.1"/>
    <property type="molecule type" value="Genomic_DNA"/>
</dbReference>
<feature type="chain" id="PRO_5004777642" evidence="3">
    <location>
        <begin position="29"/>
        <end position="425"/>
    </location>
</feature>
<feature type="compositionally biased region" description="Low complexity" evidence="2">
    <location>
        <begin position="391"/>
        <end position="414"/>
    </location>
</feature>
<dbReference type="SUPFAM" id="SSF55383">
    <property type="entry name" value="Copper amine oxidase, domain N"/>
    <property type="match status" value="1"/>
</dbReference>
<feature type="compositionally biased region" description="Basic and acidic residues" evidence="2">
    <location>
        <begin position="67"/>
        <end position="76"/>
    </location>
</feature>
<evidence type="ECO:0000256" key="3">
    <source>
        <dbReference type="SAM" id="SignalP"/>
    </source>
</evidence>
<feature type="domain" description="Copper amine oxidase-like N-terminal" evidence="4">
    <location>
        <begin position="276"/>
        <end position="382"/>
    </location>
</feature>
<keyword evidence="3" id="KW-0732">Signal</keyword>
<evidence type="ECO:0000313" key="5">
    <source>
        <dbReference type="EMBL" id="AFK65360.1"/>
    </source>
</evidence>
<feature type="coiled-coil region" evidence="1">
    <location>
        <begin position="120"/>
        <end position="257"/>
    </location>
</feature>
<dbReference type="AlphaFoldDB" id="V9IR96"/>
<organism evidence="5">
    <name type="scientific">Paenibacillus mucilaginosus K02</name>
    <dbReference type="NCBI Taxonomy" id="997761"/>
    <lineage>
        <taxon>Bacteria</taxon>
        <taxon>Bacillati</taxon>
        <taxon>Bacillota</taxon>
        <taxon>Bacilli</taxon>
        <taxon>Bacillales</taxon>
        <taxon>Paenibacillaceae</taxon>
        <taxon>Paenibacillus</taxon>
    </lineage>
</organism>
<proteinExistence type="predicted"/>
<dbReference type="Gene3D" id="3.30.457.10">
    <property type="entry name" value="Copper amine oxidase-like, N-terminal domain"/>
    <property type="match status" value="1"/>
</dbReference>
<feature type="region of interest" description="Disordered" evidence="2">
    <location>
        <begin position="25"/>
        <end position="118"/>
    </location>
</feature>
<dbReference type="Pfam" id="PF07833">
    <property type="entry name" value="Cu_amine_oxidN1"/>
    <property type="match status" value="1"/>
</dbReference>
<name>V9IR96_9BACL</name>
<feature type="compositionally biased region" description="Basic and acidic residues" evidence="2">
    <location>
        <begin position="109"/>
        <end position="118"/>
    </location>
</feature>
<protein>
    <submittedName>
        <fullName evidence="5">Copper amine oxidase domain-containing protein</fullName>
    </submittedName>
</protein>
<keyword evidence="1" id="KW-0175">Coiled coil</keyword>
<reference evidence="5" key="1">
    <citation type="submission" date="2011-07" db="EMBL/GenBank/DDBJ databases">
        <title>Some potential microbial weathering related gene sequences of Bacillus mucilaginosus.</title>
        <authorList>
            <person name="Lian B."/>
            <person name="Xiao B."/>
        </authorList>
    </citation>
    <scope>NUCLEOTIDE SEQUENCE</scope>
    <source>
        <strain evidence="5">K02</strain>
    </source>
</reference>
<dbReference type="InterPro" id="IPR012854">
    <property type="entry name" value="Cu_amine_oxidase-like_N"/>
</dbReference>